<keyword evidence="3" id="KW-0249">Electron transport</keyword>
<accession>A0AAV5EXK7</accession>
<organism evidence="7 8">
    <name type="scientific">Eleusine coracana subsp. coracana</name>
    <dbReference type="NCBI Taxonomy" id="191504"/>
    <lineage>
        <taxon>Eukaryota</taxon>
        <taxon>Viridiplantae</taxon>
        <taxon>Streptophyta</taxon>
        <taxon>Embryophyta</taxon>
        <taxon>Tracheophyta</taxon>
        <taxon>Spermatophyta</taxon>
        <taxon>Magnoliopsida</taxon>
        <taxon>Liliopsida</taxon>
        <taxon>Poales</taxon>
        <taxon>Poaceae</taxon>
        <taxon>PACMAD clade</taxon>
        <taxon>Chloridoideae</taxon>
        <taxon>Cynodonteae</taxon>
        <taxon>Eleusininae</taxon>
        <taxon>Eleusine</taxon>
    </lineage>
</organism>
<evidence type="ECO:0000313" key="7">
    <source>
        <dbReference type="EMBL" id="GJN26925.1"/>
    </source>
</evidence>
<dbReference type="CDD" id="cd02947">
    <property type="entry name" value="TRX_family"/>
    <property type="match status" value="1"/>
</dbReference>
<evidence type="ECO:0000256" key="4">
    <source>
        <dbReference type="ARBA" id="ARBA00023157"/>
    </source>
</evidence>
<dbReference type="PROSITE" id="PS51352">
    <property type="entry name" value="THIOREDOXIN_2"/>
    <property type="match status" value="1"/>
</dbReference>
<name>A0AAV5EXK7_ELECO</name>
<dbReference type="Proteomes" id="UP001054889">
    <property type="component" value="Unassembled WGS sequence"/>
</dbReference>
<keyword evidence="5" id="KW-0676">Redox-active center</keyword>
<dbReference type="PANTHER" id="PTHR45663:SF37">
    <property type="entry name" value="THIOREDOXIN M2, CHLOROPLASTIC"/>
    <property type="match status" value="1"/>
</dbReference>
<dbReference type="InterPro" id="IPR017937">
    <property type="entry name" value="Thioredoxin_CS"/>
</dbReference>
<evidence type="ECO:0000256" key="1">
    <source>
        <dbReference type="ARBA" id="ARBA00022448"/>
    </source>
</evidence>
<dbReference type="InterPro" id="IPR005746">
    <property type="entry name" value="Thioredoxin"/>
</dbReference>
<sequence length="203" mass="21824">MASALAVSVPVASAYAARRGSCAVPASSSRSLRSPPLRAAAGISGSRLGGRRRAFVVRAVQGDATVDVPNVSKTTWQSLVMESDLPVLVEFSASWCGPCKMIHPIVVKLSKEYEGKLKCFKLDTDESPDIASQYGVRSIPTMMIFKNDKPINLCVGSMSPPRYPYPRTTATGKNDLPVVPIRGGRLVWKRWAWARASGSAISS</sequence>
<reference evidence="7" key="1">
    <citation type="journal article" date="2018" name="DNA Res.">
        <title>Multiple hybrid de novo genome assembly of finger millet, an orphan allotetraploid crop.</title>
        <authorList>
            <person name="Hatakeyama M."/>
            <person name="Aluri S."/>
            <person name="Balachadran M.T."/>
            <person name="Sivarajan S.R."/>
            <person name="Patrignani A."/>
            <person name="Gruter S."/>
            <person name="Poveda L."/>
            <person name="Shimizu-Inatsugi R."/>
            <person name="Baeten J."/>
            <person name="Francoijs K.J."/>
            <person name="Nataraja K.N."/>
            <person name="Reddy Y.A.N."/>
            <person name="Phadnis S."/>
            <person name="Ravikumar R.L."/>
            <person name="Schlapbach R."/>
            <person name="Sreeman S.M."/>
            <person name="Shimizu K.K."/>
        </authorList>
    </citation>
    <scope>NUCLEOTIDE SEQUENCE</scope>
</reference>
<dbReference type="SUPFAM" id="SSF52833">
    <property type="entry name" value="Thioredoxin-like"/>
    <property type="match status" value="1"/>
</dbReference>
<dbReference type="Gene3D" id="3.40.30.10">
    <property type="entry name" value="Glutaredoxin"/>
    <property type="match status" value="1"/>
</dbReference>
<dbReference type="AlphaFoldDB" id="A0AAV5EXK7"/>
<dbReference type="NCBIfam" id="TIGR01068">
    <property type="entry name" value="thioredoxin"/>
    <property type="match status" value="1"/>
</dbReference>
<evidence type="ECO:0000256" key="3">
    <source>
        <dbReference type="ARBA" id="ARBA00022982"/>
    </source>
</evidence>
<evidence type="ECO:0000313" key="8">
    <source>
        <dbReference type="Proteomes" id="UP001054889"/>
    </source>
</evidence>
<dbReference type="FunFam" id="3.40.30.10:FF:000001">
    <property type="entry name" value="Thioredoxin"/>
    <property type="match status" value="1"/>
</dbReference>
<dbReference type="Pfam" id="PF00085">
    <property type="entry name" value="Thioredoxin"/>
    <property type="match status" value="1"/>
</dbReference>
<dbReference type="PANTHER" id="PTHR45663">
    <property type="entry name" value="GEO12009P1"/>
    <property type="match status" value="1"/>
</dbReference>
<keyword evidence="8" id="KW-1185">Reference proteome</keyword>
<keyword evidence="1" id="KW-0813">Transport</keyword>
<evidence type="ECO:0000259" key="6">
    <source>
        <dbReference type="PROSITE" id="PS51352"/>
    </source>
</evidence>
<feature type="domain" description="Thioredoxin" evidence="6">
    <location>
        <begin position="46"/>
        <end position="177"/>
    </location>
</feature>
<comment type="caution">
    <text evidence="7">The sequence shown here is derived from an EMBL/GenBank/DDBJ whole genome shotgun (WGS) entry which is preliminary data.</text>
</comment>
<evidence type="ECO:0000256" key="5">
    <source>
        <dbReference type="ARBA" id="ARBA00023284"/>
    </source>
</evidence>
<gene>
    <name evidence="7" type="primary">gb14892</name>
    <name evidence="7" type="ORF">PR202_gb14892</name>
</gene>
<dbReference type="InterPro" id="IPR013766">
    <property type="entry name" value="Thioredoxin_domain"/>
</dbReference>
<reference evidence="7" key="2">
    <citation type="submission" date="2021-12" db="EMBL/GenBank/DDBJ databases">
        <title>Resequencing data analysis of finger millet.</title>
        <authorList>
            <person name="Hatakeyama M."/>
            <person name="Aluri S."/>
            <person name="Balachadran M.T."/>
            <person name="Sivarajan S.R."/>
            <person name="Poveda L."/>
            <person name="Shimizu-Inatsugi R."/>
            <person name="Schlapbach R."/>
            <person name="Sreeman S.M."/>
            <person name="Shimizu K.K."/>
        </authorList>
    </citation>
    <scope>NUCLEOTIDE SEQUENCE</scope>
</reference>
<dbReference type="InterPro" id="IPR036249">
    <property type="entry name" value="Thioredoxin-like_sf"/>
</dbReference>
<dbReference type="GO" id="GO:0005737">
    <property type="term" value="C:cytoplasm"/>
    <property type="evidence" value="ECO:0007669"/>
    <property type="project" value="TreeGrafter"/>
</dbReference>
<dbReference type="GO" id="GO:0015035">
    <property type="term" value="F:protein-disulfide reductase activity"/>
    <property type="evidence" value="ECO:0007669"/>
    <property type="project" value="InterPro"/>
</dbReference>
<keyword evidence="2" id="KW-0809">Transit peptide</keyword>
<dbReference type="PROSITE" id="PS00194">
    <property type="entry name" value="THIOREDOXIN_1"/>
    <property type="match status" value="1"/>
</dbReference>
<dbReference type="EMBL" id="BQKI01000079">
    <property type="protein sequence ID" value="GJN26925.1"/>
    <property type="molecule type" value="Genomic_DNA"/>
</dbReference>
<keyword evidence="4" id="KW-1015">Disulfide bond</keyword>
<evidence type="ECO:0000256" key="2">
    <source>
        <dbReference type="ARBA" id="ARBA00022946"/>
    </source>
</evidence>
<protein>
    <recommendedName>
        <fullName evidence="6">Thioredoxin domain-containing protein</fullName>
    </recommendedName>
</protein>
<proteinExistence type="predicted"/>
<dbReference type="PRINTS" id="PR00421">
    <property type="entry name" value="THIOREDOXIN"/>
</dbReference>